<dbReference type="GO" id="GO:0051301">
    <property type="term" value="P:cell division"/>
    <property type="evidence" value="ECO:0007669"/>
    <property type="project" value="UniProtKB-KW"/>
</dbReference>
<feature type="binding site" evidence="13">
    <location>
        <position position="36"/>
    </location>
    <ligand>
        <name>UDP-N-acetyl-alpha-D-muramoyl-L-alanyl-D-glutamate</name>
        <dbReference type="ChEBI" id="CHEBI:83900"/>
    </ligand>
</feature>
<dbReference type="GO" id="GO:0000287">
    <property type="term" value="F:magnesium ion binding"/>
    <property type="evidence" value="ECO:0007669"/>
    <property type="project" value="UniProtKB-UniRule"/>
</dbReference>
<feature type="binding site" evidence="13">
    <location>
        <begin position="171"/>
        <end position="172"/>
    </location>
    <ligand>
        <name>UDP-N-acetyl-alpha-D-muramoyl-L-alanyl-D-glutamate</name>
        <dbReference type="ChEBI" id="CHEBI:83900"/>
    </ligand>
</feature>
<evidence type="ECO:0000256" key="2">
    <source>
        <dbReference type="ARBA" id="ARBA00022618"/>
    </source>
</evidence>
<feature type="domain" description="Mur ligase N-terminal catalytic" evidence="15">
    <location>
        <begin position="30"/>
        <end position="114"/>
    </location>
</feature>
<dbReference type="NCBIfam" id="TIGR01085">
    <property type="entry name" value="murE"/>
    <property type="match status" value="1"/>
</dbReference>
<evidence type="ECO:0000256" key="11">
    <source>
        <dbReference type="ARBA" id="ARBA00076158"/>
    </source>
</evidence>
<comment type="caution">
    <text evidence="13">Lacks conserved residue(s) required for the propagation of feature annotation.</text>
</comment>
<feature type="binding site" evidence="13">
    <location>
        <begin position="433"/>
        <end position="436"/>
    </location>
    <ligand>
        <name>meso-2,6-diaminopimelate</name>
        <dbReference type="ChEBI" id="CHEBI:57791"/>
    </ligand>
</feature>
<dbReference type="PANTHER" id="PTHR23135">
    <property type="entry name" value="MUR LIGASE FAMILY MEMBER"/>
    <property type="match status" value="1"/>
</dbReference>
<evidence type="ECO:0000256" key="9">
    <source>
        <dbReference type="ARBA" id="ARBA00072883"/>
    </source>
</evidence>
<reference evidence="18 19" key="1">
    <citation type="submission" date="2018-07" db="EMBL/GenBank/DDBJ databases">
        <title>Genomic Encyclopedia of Type Strains, Phase IV (KMG-IV): sequencing the most valuable type-strain genomes for metagenomic binning, comparative biology and taxonomic classification.</title>
        <authorList>
            <person name="Goeker M."/>
        </authorList>
    </citation>
    <scope>NUCLEOTIDE SEQUENCE [LARGE SCALE GENOMIC DNA]</scope>
    <source>
        <strain evidence="18 19">DSM 26407</strain>
    </source>
</reference>
<comment type="PTM">
    <text evidence="13">Carboxylation is probably crucial for Mg(2+) binding and, consequently, for the gamma-phosphate positioning of ATP.</text>
</comment>
<evidence type="ECO:0000259" key="17">
    <source>
        <dbReference type="Pfam" id="PF08245"/>
    </source>
</evidence>
<feature type="binding site" evidence="13">
    <location>
        <position position="204"/>
    </location>
    <ligand>
        <name>UDP-N-acetyl-alpha-D-muramoyl-L-alanyl-D-glutamate</name>
        <dbReference type="ChEBI" id="CHEBI:83900"/>
    </ligand>
</feature>
<dbReference type="SUPFAM" id="SSF53623">
    <property type="entry name" value="MurD-like peptide ligases, catalytic domain"/>
    <property type="match status" value="1"/>
</dbReference>
<evidence type="ECO:0000256" key="3">
    <source>
        <dbReference type="ARBA" id="ARBA00022960"/>
    </source>
</evidence>
<feature type="modified residue" description="N6-carboxylysine" evidence="13">
    <location>
        <position position="238"/>
    </location>
</feature>
<feature type="binding site" evidence="13">
    <location>
        <position position="409"/>
    </location>
    <ligand>
        <name>meso-2,6-diaminopimelate</name>
        <dbReference type="ChEBI" id="CHEBI:57791"/>
    </ligand>
</feature>
<feature type="domain" description="Mur ligase C-terminal" evidence="16">
    <location>
        <begin position="360"/>
        <end position="486"/>
    </location>
</feature>
<evidence type="ECO:0000313" key="19">
    <source>
        <dbReference type="Proteomes" id="UP000252707"/>
    </source>
</evidence>
<dbReference type="GO" id="GO:0008765">
    <property type="term" value="F:UDP-N-acetylmuramoylalanyl-D-glutamate-2,6-diaminopimelate ligase activity"/>
    <property type="evidence" value="ECO:0007669"/>
    <property type="project" value="UniProtKB-UniRule"/>
</dbReference>
<dbReference type="NCBIfam" id="NF001126">
    <property type="entry name" value="PRK00139.1-4"/>
    <property type="match status" value="1"/>
</dbReference>
<dbReference type="InterPro" id="IPR036565">
    <property type="entry name" value="Mur-like_cat_sf"/>
</dbReference>
<evidence type="ECO:0000256" key="13">
    <source>
        <dbReference type="HAMAP-Rule" id="MF_00208"/>
    </source>
</evidence>
<evidence type="ECO:0000259" key="15">
    <source>
        <dbReference type="Pfam" id="PF01225"/>
    </source>
</evidence>
<dbReference type="GO" id="GO:0071555">
    <property type="term" value="P:cell wall organization"/>
    <property type="evidence" value="ECO:0007669"/>
    <property type="project" value="UniProtKB-KW"/>
</dbReference>
<evidence type="ECO:0000256" key="7">
    <source>
        <dbReference type="ARBA" id="ARBA00050251"/>
    </source>
</evidence>
<feature type="binding site" evidence="13">
    <location>
        <position position="198"/>
    </location>
    <ligand>
        <name>UDP-N-acetyl-alpha-D-muramoyl-L-alanyl-D-glutamate</name>
        <dbReference type="ChEBI" id="CHEBI:83900"/>
    </ligand>
</feature>
<keyword evidence="4 13" id="KW-0573">Peptidoglycan synthesis</keyword>
<feature type="domain" description="Mur ligase central" evidence="17">
    <location>
        <begin position="127"/>
        <end position="337"/>
    </location>
</feature>
<evidence type="ECO:0000256" key="8">
    <source>
        <dbReference type="ARBA" id="ARBA00066633"/>
    </source>
</evidence>
<feature type="binding site" evidence="13">
    <location>
        <position position="488"/>
    </location>
    <ligand>
        <name>meso-2,6-diaminopimelate</name>
        <dbReference type="ChEBI" id="CHEBI:57791"/>
    </ligand>
</feature>
<dbReference type="Proteomes" id="UP000252707">
    <property type="component" value="Unassembled WGS sequence"/>
</dbReference>
<keyword evidence="5 13" id="KW-0131">Cell cycle</keyword>
<dbReference type="Gene3D" id="3.40.1390.10">
    <property type="entry name" value="MurE/MurF, N-terminal domain"/>
    <property type="match status" value="1"/>
</dbReference>
<evidence type="ECO:0000256" key="14">
    <source>
        <dbReference type="RuleBase" id="RU004135"/>
    </source>
</evidence>
<evidence type="ECO:0000259" key="16">
    <source>
        <dbReference type="Pfam" id="PF02875"/>
    </source>
</evidence>
<feature type="binding site" evidence="13">
    <location>
        <position position="484"/>
    </location>
    <ligand>
        <name>meso-2,6-diaminopimelate</name>
        <dbReference type="ChEBI" id="CHEBI:57791"/>
    </ligand>
</feature>
<accession>A0A369CJF4</accession>
<proteinExistence type="inferred from homology"/>
<sequence length="516" mass="54586">MMAAERIPAGVPLGRLLEGMALLLPGQDREVTGLALDSRAVMPGDLFLAVAGETRHGGEYAAQAVRAGAVAVVWEQGEGLPAVPTALSVAGHPDVPVIGVDRLALRAGVIADRFYGAPSAAVTVVGITGTNGKTSCSHFLAQALEGAGRPCGIMGTVGYGRPGQLEAASHTTPDALAVQRWLARFRDSGTETAVMEVSSHGLHQGRVAGVRFHAALFTNLSRDHLDYHGDMASYGEIKRRLFHWPGLECAVVNADDAFGREILATLPADLEVIAYSLEEERQLPEYPEGLAWVRGHDLRLDPAGVELRVETPWGDGLLRSPVLGRYNAANLLGVLGVLGALGVPLGTALEQLGRVRTPPGRMERFGGNGRPLVVVDYAHTPDALEQTLGALREHCRGRLWCVFGAGGDRDRGKRPEMGEVAERLADRLVVTDDNPRGESPAAIVAEIMAGLGAPGQAQVEHDRARAIALAVSGARAGDVVLVAGKGHEDYQQVGDIRHPFSDRDEVLRLLQPGGPA</sequence>
<keyword evidence="13" id="KW-0067">ATP-binding</keyword>
<organism evidence="18 19">
    <name type="scientific">Thioalbus denitrificans</name>
    <dbReference type="NCBI Taxonomy" id="547122"/>
    <lineage>
        <taxon>Bacteria</taxon>
        <taxon>Pseudomonadati</taxon>
        <taxon>Pseudomonadota</taxon>
        <taxon>Gammaproteobacteria</taxon>
        <taxon>Chromatiales</taxon>
        <taxon>Ectothiorhodospiraceae</taxon>
        <taxon>Thioalbus</taxon>
    </lineage>
</organism>
<keyword evidence="13" id="KW-0547">Nucleotide-binding</keyword>
<dbReference type="AlphaFoldDB" id="A0A369CJF4"/>
<comment type="caution">
    <text evidence="18">The sequence shown here is derived from an EMBL/GenBank/DDBJ whole genome shotgun (WGS) entry which is preliminary data.</text>
</comment>
<dbReference type="SUPFAM" id="SSF53244">
    <property type="entry name" value="MurD-like peptide ligases, peptide-binding domain"/>
    <property type="match status" value="1"/>
</dbReference>
<keyword evidence="3 13" id="KW-0133">Cell shape</keyword>
<dbReference type="InterPro" id="IPR000713">
    <property type="entry name" value="Mur_ligase_N"/>
</dbReference>
<dbReference type="FunFam" id="3.90.190.20:FF:000006">
    <property type="entry name" value="UDP-N-acetylmuramoyl-L-alanyl-D-glutamate--2,6-diaminopimelate ligase"/>
    <property type="match status" value="1"/>
</dbReference>
<dbReference type="UniPathway" id="UPA00219"/>
<feature type="binding site" evidence="13">
    <location>
        <position position="38"/>
    </location>
    <ligand>
        <name>UDP-N-acetyl-alpha-D-muramoyl-L-alanyl-D-glutamate</name>
        <dbReference type="ChEBI" id="CHEBI:83900"/>
    </ligand>
</feature>
<name>A0A369CJF4_9GAMM</name>
<dbReference type="OrthoDB" id="9800958at2"/>
<evidence type="ECO:0000256" key="1">
    <source>
        <dbReference type="ARBA" id="ARBA00005898"/>
    </source>
</evidence>
<dbReference type="NCBIfam" id="NF001124">
    <property type="entry name" value="PRK00139.1-2"/>
    <property type="match status" value="1"/>
</dbReference>
<feature type="short sequence motif" description="Meso-diaminopimelate recognition motif" evidence="13">
    <location>
        <begin position="433"/>
        <end position="436"/>
    </location>
</feature>
<dbReference type="HAMAP" id="MF_00208">
    <property type="entry name" value="MurE"/>
    <property type="match status" value="1"/>
</dbReference>
<feature type="binding site" evidence="13">
    <location>
        <position position="206"/>
    </location>
    <ligand>
        <name>UDP-N-acetyl-alpha-D-muramoyl-L-alanyl-D-glutamate</name>
        <dbReference type="ChEBI" id="CHEBI:83900"/>
    </ligand>
</feature>
<dbReference type="InterPro" id="IPR013221">
    <property type="entry name" value="Mur_ligase_cen"/>
</dbReference>
<keyword evidence="6 13" id="KW-0961">Cell wall biogenesis/degradation</keyword>
<dbReference type="EC" id="6.3.2.13" evidence="8 13"/>
<dbReference type="InterPro" id="IPR005761">
    <property type="entry name" value="UDP-N-AcMur-Glu-dNH2Pim_ligase"/>
</dbReference>
<dbReference type="InterPro" id="IPR036615">
    <property type="entry name" value="Mur_ligase_C_dom_sf"/>
</dbReference>
<keyword evidence="13 18" id="KW-0436">Ligase</keyword>
<dbReference type="Pfam" id="PF08245">
    <property type="entry name" value="Mur_ligase_M"/>
    <property type="match status" value="1"/>
</dbReference>
<evidence type="ECO:0000256" key="5">
    <source>
        <dbReference type="ARBA" id="ARBA00023306"/>
    </source>
</evidence>
<dbReference type="SUPFAM" id="SSF63418">
    <property type="entry name" value="MurE/MurF N-terminal domain"/>
    <property type="match status" value="1"/>
</dbReference>
<protein>
    <recommendedName>
        <fullName evidence="9 13">UDP-N-acetylmuramoyl-L-alanyl-D-glutamate--2,6-diaminopimelate ligase</fullName>
        <ecNumber evidence="8 13">6.3.2.13</ecNumber>
    </recommendedName>
    <alternativeName>
        <fullName evidence="10 13">Meso-A2pm-adding enzyme</fullName>
    </alternativeName>
    <alternativeName>
        <fullName evidence="11 13">Meso-diaminopimelate-adding enzyme</fullName>
    </alternativeName>
    <alternativeName>
        <fullName evidence="12 13">UDP-MurNAc-L-Ala-D-Glu:meso-diaminopimelate ligase</fullName>
    </alternativeName>
    <alternativeName>
        <fullName evidence="13">UDP-MurNAc-tripeptide synthetase</fullName>
    </alternativeName>
    <alternativeName>
        <fullName evidence="13">UDP-N-acetylmuramyl-tripeptide synthetase</fullName>
    </alternativeName>
</protein>
<keyword evidence="19" id="KW-1185">Reference proteome</keyword>
<keyword evidence="13" id="KW-0963">Cytoplasm</keyword>
<dbReference type="GO" id="GO:0005524">
    <property type="term" value="F:ATP binding"/>
    <property type="evidence" value="ECO:0007669"/>
    <property type="project" value="UniProtKB-UniRule"/>
</dbReference>
<dbReference type="PANTHER" id="PTHR23135:SF4">
    <property type="entry name" value="UDP-N-ACETYLMURAMOYL-L-ALANYL-D-GLUTAMATE--2,6-DIAMINOPIMELATE LIGASE MURE HOMOLOG, CHLOROPLASTIC"/>
    <property type="match status" value="1"/>
</dbReference>
<dbReference type="Pfam" id="PF01225">
    <property type="entry name" value="Mur_ligase"/>
    <property type="match status" value="1"/>
</dbReference>
<evidence type="ECO:0000256" key="6">
    <source>
        <dbReference type="ARBA" id="ARBA00023316"/>
    </source>
</evidence>
<comment type="cofactor">
    <cofactor evidence="13">
        <name>Mg(2+)</name>
        <dbReference type="ChEBI" id="CHEBI:18420"/>
    </cofactor>
</comment>
<evidence type="ECO:0000256" key="4">
    <source>
        <dbReference type="ARBA" id="ARBA00022984"/>
    </source>
</evidence>
<dbReference type="Pfam" id="PF02875">
    <property type="entry name" value="Mur_ligase_C"/>
    <property type="match status" value="1"/>
</dbReference>
<comment type="pathway">
    <text evidence="13 14">Cell wall biogenesis; peptidoglycan biosynthesis.</text>
</comment>
<gene>
    <name evidence="13" type="primary">murE</name>
    <name evidence="18" type="ORF">DFQ59_101731</name>
</gene>
<keyword evidence="2 13" id="KW-0132">Cell division</keyword>
<dbReference type="Gene3D" id="3.90.190.20">
    <property type="entry name" value="Mur ligase, C-terminal domain"/>
    <property type="match status" value="1"/>
</dbReference>
<evidence type="ECO:0000256" key="12">
    <source>
        <dbReference type="ARBA" id="ARBA00081560"/>
    </source>
</evidence>
<dbReference type="InterPro" id="IPR035911">
    <property type="entry name" value="MurE/MurF_N"/>
</dbReference>
<comment type="subcellular location">
    <subcellularLocation>
        <location evidence="13 14">Cytoplasm</location>
    </subcellularLocation>
</comment>
<dbReference type="GO" id="GO:0005737">
    <property type="term" value="C:cytoplasm"/>
    <property type="evidence" value="ECO:0007669"/>
    <property type="project" value="UniProtKB-SubCell"/>
</dbReference>
<feature type="binding site" evidence="13">
    <location>
        <begin position="129"/>
        <end position="135"/>
    </location>
    <ligand>
        <name>ATP</name>
        <dbReference type="ChEBI" id="CHEBI:30616"/>
    </ligand>
</feature>
<dbReference type="GO" id="GO:0008360">
    <property type="term" value="P:regulation of cell shape"/>
    <property type="evidence" value="ECO:0007669"/>
    <property type="project" value="UniProtKB-KW"/>
</dbReference>
<dbReference type="Gene3D" id="3.40.1190.10">
    <property type="entry name" value="Mur-like, catalytic domain"/>
    <property type="match status" value="1"/>
</dbReference>
<comment type="similarity">
    <text evidence="1 13">Belongs to the MurCDEF family. MurE subfamily.</text>
</comment>
<comment type="function">
    <text evidence="13">Catalyzes the addition of meso-diaminopimelic acid to the nucleotide precursor UDP-N-acetylmuramoyl-L-alanyl-D-glutamate (UMAG) in the biosynthesis of bacterial cell-wall peptidoglycan.</text>
</comment>
<dbReference type="InterPro" id="IPR004101">
    <property type="entry name" value="Mur_ligase_C"/>
</dbReference>
<keyword evidence="13" id="KW-0460">Magnesium</keyword>
<evidence type="ECO:0000313" key="18">
    <source>
        <dbReference type="EMBL" id="RCX33428.1"/>
    </source>
</evidence>
<dbReference type="EMBL" id="QPJY01000001">
    <property type="protein sequence ID" value="RCX33428.1"/>
    <property type="molecule type" value="Genomic_DNA"/>
</dbReference>
<evidence type="ECO:0000256" key="10">
    <source>
        <dbReference type="ARBA" id="ARBA00075482"/>
    </source>
</evidence>
<comment type="catalytic activity">
    <reaction evidence="7 13">
        <text>UDP-N-acetyl-alpha-D-muramoyl-L-alanyl-D-glutamate + meso-2,6-diaminopimelate + ATP = UDP-N-acetyl-alpha-D-muramoyl-L-alanyl-gamma-D-glutamyl-meso-2,6-diaminopimelate + ADP + phosphate + H(+)</text>
        <dbReference type="Rhea" id="RHEA:23676"/>
        <dbReference type="ChEBI" id="CHEBI:15378"/>
        <dbReference type="ChEBI" id="CHEBI:30616"/>
        <dbReference type="ChEBI" id="CHEBI:43474"/>
        <dbReference type="ChEBI" id="CHEBI:57791"/>
        <dbReference type="ChEBI" id="CHEBI:83900"/>
        <dbReference type="ChEBI" id="CHEBI:83905"/>
        <dbReference type="ChEBI" id="CHEBI:456216"/>
        <dbReference type="EC" id="6.3.2.13"/>
    </reaction>
</comment>
<dbReference type="GO" id="GO:0009252">
    <property type="term" value="P:peptidoglycan biosynthetic process"/>
    <property type="evidence" value="ECO:0007669"/>
    <property type="project" value="UniProtKB-UniRule"/>
</dbReference>